<sequence length="156" mass="18497">MKFFLWLLIIHFIVCNMLVHALPAHEDFRLMERCNIIINRRLSTRDCDEQKLNEDCSQECAHGIHTLHVTRILDGVILYMDPKFSEENHSYNLTEKPDHIYSLGVLFWELTSRLSPFDFENNNHLEIIQIKQDILNNNKLRETPIPITNDKFCFAL</sequence>
<evidence type="ECO:0000313" key="5">
    <source>
        <dbReference type="Proteomes" id="UP000232722"/>
    </source>
</evidence>
<evidence type="ECO:0000313" key="3">
    <source>
        <dbReference type="EMBL" id="PKC74505.1"/>
    </source>
</evidence>
<evidence type="ECO:0000313" key="4">
    <source>
        <dbReference type="Proteomes" id="UP000232688"/>
    </source>
</evidence>
<proteinExistence type="predicted"/>
<reference evidence="2 5" key="2">
    <citation type="submission" date="2017-09" db="EMBL/GenBank/DDBJ databases">
        <title>Extensive intraspecific genome diversity in a model arbuscular mycorrhizal fungus.</title>
        <authorList>
            <person name="Chen E.C."/>
            <person name="Morin E."/>
            <person name="Beaudet D."/>
            <person name="Noel J."/>
            <person name="Ndikumana S."/>
            <person name="Charron P."/>
            <person name="St-Onge C."/>
            <person name="Giorgi J."/>
            <person name="Grigoriev I.V."/>
            <person name="Roux C."/>
            <person name="Martin F.M."/>
            <person name="Corradi N."/>
        </authorList>
    </citation>
    <scope>NUCLEOTIDE SEQUENCE [LARGE SCALE GENOMIC DNA]</scope>
    <source>
        <strain evidence="2 5">A5</strain>
    </source>
</reference>
<dbReference type="VEuPathDB" id="FungiDB:FUN_023672"/>
<evidence type="ECO:0000256" key="1">
    <source>
        <dbReference type="SAM" id="SignalP"/>
    </source>
</evidence>
<dbReference type="Gene3D" id="1.10.510.10">
    <property type="entry name" value="Transferase(Phosphotransferase) domain 1"/>
    <property type="match status" value="1"/>
</dbReference>
<dbReference type="SUPFAM" id="SSF56112">
    <property type="entry name" value="Protein kinase-like (PK-like)"/>
    <property type="match status" value="1"/>
</dbReference>
<reference evidence="3 4" key="3">
    <citation type="submission" date="2017-10" db="EMBL/GenBank/DDBJ databases">
        <title>Extensive intraspecific genome diversity in a model arbuscular mycorrhizal fungus.</title>
        <authorList>
            <person name="Chen E.C.H."/>
            <person name="Morin E."/>
            <person name="Baudet D."/>
            <person name="Noel J."/>
            <person name="Ndikumana S."/>
            <person name="Charron P."/>
            <person name="St-Onge C."/>
            <person name="Giorgi J."/>
            <person name="Grigoriev I.V."/>
            <person name="Roux C."/>
            <person name="Martin F.M."/>
            <person name="Corradi N."/>
        </authorList>
    </citation>
    <scope>NUCLEOTIDE SEQUENCE [LARGE SCALE GENOMIC DNA]</scope>
    <source>
        <strain evidence="3 4">A1</strain>
    </source>
</reference>
<keyword evidence="1" id="KW-0732">Signal</keyword>
<evidence type="ECO:0000313" key="2">
    <source>
        <dbReference type="EMBL" id="PKC02870.1"/>
    </source>
</evidence>
<dbReference type="InterPro" id="IPR011009">
    <property type="entry name" value="Kinase-like_dom_sf"/>
</dbReference>
<dbReference type="AlphaFoldDB" id="A0A2N0SG14"/>
<name>A0A2N0SG14_9GLOM</name>
<dbReference type="Proteomes" id="UP000232688">
    <property type="component" value="Unassembled WGS sequence"/>
</dbReference>
<organism evidence="3 4">
    <name type="scientific">Rhizophagus irregularis</name>
    <dbReference type="NCBI Taxonomy" id="588596"/>
    <lineage>
        <taxon>Eukaryota</taxon>
        <taxon>Fungi</taxon>
        <taxon>Fungi incertae sedis</taxon>
        <taxon>Mucoromycota</taxon>
        <taxon>Glomeromycotina</taxon>
        <taxon>Glomeromycetes</taxon>
        <taxon>Glomerales</taxon>
        <taxon>Glomeraceae</taxon>
        <taxon>Rhizophagus</taxon>
    </lineage>
</organism>
<dbReference type="EMBL" id="LLXH01000050">
    <property type="protein sequence ID" value="PKC74505.1"/>
    <property type="molecule type" value="Genomic_DNA"/>
</dbReference>
<comment type="caution">
    <text evidence="3">The sequence shown here is derived from an EMBL/GenBank/DDBJ whole genome shotgun (WGS) entry which is preliminary data.</text>
</comment>
<dbReference type="VEuPathDB" id="FungiDB:RhiirA1_529550"/>
<evidence type="ECO:0008006" key="6">
    <source>
        <dbReference type="Google" id="ProtNLM"/>
    </source>
</evidence>
<reference evidence="3 4" key="4">
    <citation type="submission" date="2017-10" db="EMBL/GenBank/DDBJ databases">
        <title>Genome analyses suggest a sexual origin of heterokaryosis in a supposedly ancient asexual fungus.</title>
        <authorList>
            <person name="Corradi N."/>
            <person name="Sedzielewska K."/>
            <person name="Noel J."/>
            <person name="Charron P."/>
            <person name="Farinelli L."/>
            <person name="Marton T."/>
            <person name="Kruger M."/>
            <person name="Pelin A."/>
            <person name="Brachmann A."/>
            <person name="Corradi N."/>
        </authorList>
    </citation>
    <scope>NUCLEOTIDE SEQUENCE [LARGE SCALE GENOMIC DNA]</scope>
    <source>
        <strain evidence="3 4">A1</strain>
    </source>
</reference>
<protein>
    <recommendedName>
        <fullName evidence="6">Protein kinase domain-containing protein</fullName>
    </recommendedName>
</protein>
<accession>A0A2N0SG14</accession>
<dbReference type="Proteomes" id="UP000232722">
    <property type="component" value="Unassembled WGS sequence"/>
</dbReference>
<feature type="chain" id="PRO_5014562555" description="Protein kinase domain-containing protein" evidence="1">
    <location>
        <begin position="22"/>
        <end position="156"/>
    </location>
</feature>
<feature type="signal peptide" evidence="1">
    <location>
        <begin position="1"/>
        <end position="21"/>
    </location>
</feature>
<reference evidence="2 5" key="1">
    <citation type="submission" date="2016-04" db="EMBL/GenBank/DDBJ databases">
        <title>Genome analyses suggest a sexual origin of heterokaryosis in a supposedly ancient asexual fungus.</title>
        <authorList>
            <person name="Ropars J."/>
            <person name="Sedzielewska K."/>
            <person name="Noel J."/>
            <person name="Charron P."/>
            <person name="Farinelli L."/>
            <person name="Marton T."/>
            <person name="Kruger M."/>
            <person name="Pelin A."/>
            <person name="Brachmann A."/>
            <person name="Corradi N."/>
        </authorList>
    </citation>
    <scope>NUCLEOTIDE SEQUENCE [LARGE SCALE GENOMIC DNA]</scope>
    <source>
        <strain evidence="2 5">A5</strain>
    </source>
</reference>
<gene>
    <name evidence="3" type="ORF">RhiirA1_529550</name>
    <name evidence="2" type="ORF">RhiirA5_503788</name>
</gene>
<dbReference type="EMBL" id="LLXJ01001297">
    <property type="protein sequence ID" value="PKC02870.1"/>
    <property type="molecule type" value="Genomic_DNA"/>
</dbReference>